<dbReference type="GO" id="GO:0003735">
    <property type="term" value="F:structural constituent of ribosome"/>
    <property type="evidence" value="ECO:0007669"/>
    <property type="project" value="InterPro"/>
</dbReference>
<dbReference type="Gene3D" id="6.20.130.20">
    <property type="entry name" value="Mitochondrial ribosomal protein L55"/>
    <property type="match status" value="1"/>
</dbReference>
<accession>A0A1W0XDC4</accession>
<evidence type="ECO:0000313" key="1">
    <source>
        <dbReference type="EMBL" id="OQV25440.1"/>
    </source>
</evidence>
<dbReference type="GO" id="GO:0006412">
    <property type="term" value="P:translation"/>
    <property type="evidence" value="ECO:0007669"/>
    <property type="project" value="TreeGrafter"/>
</dbReference>
<organism evidence="1 2">
    <name type="scientific">Hypsibius exemplaris</name>
    <name type="common">Freshwater tardigrade</name>
    <dbReference type="NCBI Taxonomy" id="2072580"/>
    <lineage>
        <taxon>Eukaryota</taxon>
        <taxon>Metazoa</taxon>
        <taxon>Ecdysozoa</taxon>
        <taxon>Tardigrada</taxon>
        <taxon>Eutardigrada</taxon>
        <taxon>Parachela</taxon>
        <taxon>Hypsibioidea</taxon>
        <taxon>Hypsibiidae</taxon>
        <taxon>Hypsibius</taxon>
    </lineage>
</organism>
<dbReference type="PANTHER" id="PTHR34095:SF1">
    <property type="entry name" value="LARGE RIBOSOMAL SUBUNIT PROTEIN ML55"/>
    <property type="match status" value="1"/>
</dbReference>
<dbReference type="EMBL" id="MTYJ01000003">
    <property type="protein sequence ID" value="OQV25440.1"/>
    <property type="molecule type" value="Genomic_DNA"/>
</dbReference>
<dbReference type="InterPro" id="IPR018615">
    <property type="entry name" value="Ribosomal_mL55"/>
</dbReference>
<reference evidence="2" key="1">
    <citation type="submission" date="2017-01" db="EMBL/GenBank/DDBJ databases">
        <title>Comparative genomics of anhydrobiosis in the tardigrade Hypsibius dujardini.</title>
        <authorList>
            <person name="Yoshida Y."/>
            <person name="Koutsovoulos G."/>
            <person name="Laetsch D."/>
            <person name="Stevens L."/>
            <person name="Kumar S."/>
            <person name="Horikawa D."/>
            <person name="Ishino K."/>
            <person name="Komine S."/>
            <person name="Tomita M."/>
            <person name="Blaxter M."/>
            <person name="Arakawa K."/>
        </authorList>
    </citation>
    <scope>NUCLEOTIDE SEQUENCE [LARGE SCALE GENOMIC DNA]</scope>
    <source>
        <strain evidence="2">Z151</strain>
    </source>
</reference>
<dbReference type="Pfam" id="PF09776">
    <property type="entry name" value="Mitoc_L55"/>
    <property type="match status" value="1"/>
</dbReference>
<dbReference type="PANTHER" id="PTHR34095">
    <property type="entry name" value="39S RIBOSOMAL PROTEIN L55, MITOCHONDRIAL"/>
    <property type="match status" value="1"/>
</dbReference>
<keyword evidence="2" id="KW-1185">Reference proteome</keyword>
<protein>
    <recommendedName>
        <fullName evidence="3">39S ribosomal protein L55, mitochondrial</fullName>
    </recommendedName>
</protein>
<dbReference type="GO" id="GO:0005762">
    <property type="term" value="C:mitochondrial large ribosomal subunit"/>
    <property type="evidence" value="ECO:0007669"/>
    <property type="project" value="InterPro"/>
</dbReference>
<dbReference type="Proteomes" id="UP000192578">
    <property type="component" value="Unassembled WGS sequence"/>
</dbReference>
<dbReference type="OrthoDB" id="9986315at2759"/>
<evidence type="ECO:0000313" key="2">
    <source>
        <dbReference type="Proteomes" id="UP000192578"/>
    </source>
</evidence>
<gene>
    <name evidence="1" type="ORF">BV898_01115</name>
</gene>
<dbReference type="AlphaFoldDB" id="A0A1W0XDC4"/>
<proteinExistence type="predicted"/>
<name>A0A1W0XDC4_HYPEX</name>
<sequence>MRNFIRSAAQLVQNAVIPSQASGLASVRGPSSIPFHARFNSNRAGVAKIGRTTYTRLYPTMIVQPDGSTINIRYKEPRRIITLPFDLTTLTEEEQRLRLLKRRPKVAIKLEEEIDDGFKAAKYLLSRRKK</sequence>
<dbReference type="InterPro" id="IPR044884">
    <property type="entry name" value="Ribosomal_mL55_sf"/>
</dbReference>
<evidence type="ECO:0008006" key="3">
    <source>
        <dbReference type="Google" id="ProtNLM"/>
    </source>
</evidence>
<comment type="caution">
    <text evidence="1">The sequence shown here is derived from an EMBL/GenBank/DDBJ whole genome shotgun (WGS) entry which is preliminary data.</text>
</comment>